<dbReference type="Pfam" id="PF00491">
    <property type="entry name" value="Arginase"/>
    <property type="match status" value="1"/>
</dbReference>
<name>A0A5J4IM27_9FLAO</name>
<dbReference type="Gene3D" id="3.40.800.10">
    <property type="entry name" value="Ureohydrolase domain"/>
    <property type="match status" value="1"/>
</dbReference>
<keyword evidence="3" id="KW-1185">Reference proteome</keyword>
<dbReference type="InterPro" id="IPR023696">
    <property type="entry name" value="Ureohydrolase_dom_sf"/>
</dbReference>
<proteinExistence type="inferred from homology"/>
<dbReference type="PROSITE" id="PS51409">
    <property type="entry name" value="ARGINASE_2"/>
    <property type="match status" value="1"/>
</dbReference>
<dbReference type="InterPro" id="IPR006035">
    <property type="entry name" value="Ureohydrolase"/>
</dbReference>
<dbReference type="Proteomes" id="UP000326509">
    <property type="component" value="Unassembled WGS sequence"/>
</dbReference>
<dbReference type="AlphaFoldDB" id="A0A5J4IM27"/>
<dbReference type="CDD" id="cd09988">
    <property type="entry name" value="Formimidoylglutamase"/>
    <property type="match status" value="1"/>
</dbReference>
<gene>
    <name evidence="2" type="primary">fjo29</name>
    <name evidence="2" type="ORF">ULMA_02630</name>
</gene>
<organism evidence="2 3">
    <name type="scientific">Patiriisocius marinus</name>
    <dbReference type="NCBI Taxonomy" id="1397112"/>
    <lineage>
        <taxon>Bacteria</taxon>
        <taxon>Pseudomonadati</taxon>
        <taxon>Bacteroidota</taxon>
        <taxon>Flavobacteriia</taxon>
        <taxon>Flavobacteriales</taxon>
        <taxon>Flavobacteriaceae</taxon>
        <taxon>Patiriisocius</taxon>
    </lineage>
</organism>
<dbReference type="OrthoDB" id="931936at2"/>
<evidence type="ECO:0000313" key="3">
    <source>
        <dbReference type="Proteomes" id="UP000326509"/>
    </source>
</evidence>
<sequence length="387" mass="44073">MIEFLSPVSKSIVSHCELLPDGTLGKQISMHSEIGILPDLKNIKFAILGCKENRRDINYTGDILNLEPFRKAFYSLYPGNWKHDIVDLGDIEKGNSVDDTYFAVKTVVEALLKKDIIPLILGGSQDAVYAQYRAYDASSNMLNLVNVDSRFDLGDTEKPINNKSYLGRIIVDEPYNLFNYSVLGYQSYFNPPQEIALMETLYFDAYRLGYVIKDITEVEPIMRNADLVTFDASAIKGSELSFKNSDSPNGFDGREICAISRYAGISNKVLSFSMFELNELDGSKVGATLIAQILWYFIEGVNFRIKDDDFNDEKCFITYKVPVEDEVLTFKKSSKTGRWWVELPFISNLDNKIKRRTLLPCTYGEYVGATNQEVPERWLKARRKNEV</sequence>
<accession>A0A5J4IM27</accession>
<reference evidence="2 3" key="1">
    <citation type="submission" date="2019-08" db="EMBL/GenBank/DDBJ databases">
        <title>Draft genome sequence of Ulvibacter marinus type strain NBRC 109484.</title>
        <authorList>
            <person name="Kawano K."/>
            <person name="Ushijima N."/>
            <person name="Kihara M."/>
            <person name="Itoh H."/>
        </authorList>
    </citation>
    <scope>NUCLEOTIDE SEQUENCE [LARGE SCALE GENOMIC DNA]</scope>
    <source>
        <strain evidence="2 3">NBRC 109484</strain>
    </source>
</reference>
<dbReference type="SUPFAM" id="SSF52768">
    <property type="entry name" value="Arginase/deacetylase"/>
    <property type="match status" value="1"/>
</dbReference>
<comment type="similarity">
    <text evidence="1">Belongs to the arginase family.</text>
</comment>
<evidence type="ECO:0000313" key="2">
    <source>
        <dbReference type="EMBL" id="GER58155.1"/>
    </source>
</evidence>
<dbReference type="EMBL" id="BKCG01000001">
    <property type="protein sequence ID" value="GER58155.1"/>
    <property type="molecule type" value="Genomic_DNA"/>
</dbReference>
<evidence type="ECO:0000256" key="1">
    <source>
        <dbReference type="PROSITE-ProRule" id="PRU00742"/>
    </source>
</evidence>
<dbReference type="GO" id="GO:0046872">
    <property type="term" value="F:metal ion binding"/>
    <property type="evidence" value="ECO:0007669"/>
    <property type="project" value="InterPro"/>
</dbReference>
<comment type="caution">
    <text evidence="2">The sequence shown here is derived from an EMBL/GenBank/DDBJ whole genome shotgun (WGS) entry which is preliminary data.</text>
</comment>
<dbReference type="GO" id="GO:0016813">
    <property type="term" value="F:hydrolase activity, acting on carbon-nitrogen (but not peptide) bonds, in linear amidines"/>
    <property type="evidence" value="ECO:0007669"/>
    <property type="project" value="UniProtKB-ARBA"/>
</dbReference>
<dbReference type="RefSeq" id="WP_151672248.1">
    <property type="nucleotide sequence ID" value="NZ_BKCG01000001.1"/>
</dbReference>
<protein>
    <submittedName>
        <fullName evidence="2">Arginase</fullName>
    </submittedName>
</protein>